<dbReference type="SUPFAM" id="SSF53850">
    <property type="entry name" value="Periplasmic binding protein-like II"/>
    <property type="match status" value="1"/>
</dbReference>
<keyword evidence="8" id="KW-0325">Glycoprotein</keyword>
<dbReference type="OrthoDB" id="6117597at2759"/>
<keyword evidence="6 9" id="KW-0472">Membrane</keyword>
<comment type="subcellular location">
    <subcellularLocation>
        <location evidence="1">Cell membrane</location>
        <topology evidence="1">Multi-pass membrane protein</topology>
    </subcellularLocation>
</comment>
<evidence type="ECO:0000256" key="9">
    <source>
        <dbReference type="SAM" id="Phobius"/>
    </source>
</evidence>
<evidence type="ECO:0000256" key="7">
    <source>
        <dbReference type="ARBA" id="ARBA00023170"/>
    </source>
</evidence>
<gene>
    <name evidence="12" type="primary">LOC115877283</name>
</gene>
<reference evidence="12" key="1">
    <citation type="submission" date="2025-08" db="UniProtKB">
        <authorList>
            <consortium name="RefSeq"/>
        </authorList>
    </citation>
    <scope>IDENTIFICATION</scope>
    <source>
        <tissue evidence="12">Gonads</tissue>
    </source>
</reference>
<evidence type="ECO:0000313" key="12">
    <source>
        <dbReference type="RefSeq" id="XP_030749279.1"/>
    </source>
</evidence>
<feature type="domain" description="Ionotropic glutamate receptor C-terminal" evidence="10">
    <location>
        <begin position="283"/>
        <end position="406"/>
    </location>
</feature>
<evidence type="ECO:0000313" key="11">
    <source>
        <dbReference type="Proteomes" id="UP000504635"/>
    </source>
</evidence>
<dbReference type="InParanoid" id="A0A6J2XET3"/>
<dbReference type="GO" id="GO:0005886">
    <property type="term" value="C:plasma membrane"/>
    <property type="evidence" value="ECO:0007669"/>
    <property type="project" value="UniProtKB-SubCell"/>
</dbReference>
<keyword evidence="3" id="KW-1003">Cell membrane</keyword>
<comment type="similarity">
    <text evidence="2">Belongs to the glutamate-gated ion channel (TC 1.A.10.1) family.</text>
</comment>
<proteinExistence type="inferred from homology"/>
<evidence type="ECO:0000256" key="1">
    <source>
        <dbReference type="ARBA" id="ARBA00004651"/>
    </source>
</evidence>
<keyword evidence="4 9" id="KW-0812">Transmembrane</keyword>
<dbReference type="Proteomes" id="UP000504635">
    <property type="component" value="Unplaced"/>
</dbReference>
<dbReference type="GO" id="GO:0050906">
    <property type="term" value="P:detection of stimulus involved in sensory perception"/>
    <property type="evidence" value="ECO:0007669"/>
    <property type="project" value="UniProtKB-ARBA"/>
</dbReference>
<keyword evidence="7" id="KW-0675">Receptor</keyword>
<name>A0A6J2XET3_SITOR</name>
<dbReference type="GeneID" id="115877283"/>
<dbReference type="Pfam" id="PF00060">
    <property type="entry name" value="Lig_chan"/>
    <property type="match status" value="1"/>
</dbReference>
<dbReference type="GO" id="GO:0015276">
    <property type="term" value="F:ligand-gated monoatomic ion channel activity"/>
    <property type="evidence" value="ECO:0007669"/>
    <property type="project" value="InterPro"/>
</dbReference>
<dbReference type="InterPro" id="IPR052192">
    <property type="entry name" value="Insect_Ionotropic_Sensory_Rcpt"/>
</dbReference>
<accession>A0A6J2XET3</accession>
<evidence type="ECO:0000256" key="5">
    <source>
        <dbReference type="ARBA" id="ARBA00022989"/>
    </source>
</evidence>
<keyword evidence="11" id="KW-1185">Reference proteome</keyword>
<feature type="transmembrane region" description="Helical" evidence="9">
    <location>
        <begin position="340"/>
        <end position="360"/>
    </location>
</feature>
<dbReference type="AlphaFoldDB" id="A0A6J2XET3"/>
<dbReference type="InterPro" id="IPR001320">
    <property type="entry name" value="Iontro_rcpt_C"/>
</dbReference>
<dbReference type="KEGG" id="soy:115877283"/>
<evidence type="ECO:0000256" key="2">
    <source>
        <dbReference type="ARBA" id="ARBA00008685"/>
    </source>
</evidence>
<organism evidence="11 12">
    <name type="scientific">Sitophilus oryzae</name>
    <name type="common">Rice weevil</name>
    <name type="synonym">Curculio oryzae</name>
    <dbReference type="NCBI Taxonomy" id="7048"/>
    <lineage>
        <taxon>Eukaryota</taxon>
        <taxon>Metazoa</taxon>
        <taxon>Ecdysozoa</taxon>
        <taxon>Arthropoda</taxon>
        <taxon>Hexapoda</taxon>
        <taxon>Insecta</taxon>
        <taxon>Pterygota</taxon>
        <taxon>Neoptera</taxon>
        <taxon>Endopterygota</taxon>
        <taxon>Coleoptera</taxon>
        <taxon>Polyphaga</taxon>
        <taxon>Cucujiformia</taxon>
        <taxon>Curculionidae</taxon>
        <taxon>Dryophthorinae</taxon>
        <taxon>Sitophilus</taxon>
    </lineage>
</organism>
<keyword evidence="5 9" id="KW-1133">Transmembrane helix</keyword>
<evidence type="ECO:0000256" key="3">
    <source>
        <dbReference type="ARBA" id="ARBA00022475"/>
    </source>
</evidence>
<feature type="transmembrane region" description="Helical" evidence="9">
    <location>
        <begin position="533"/>
        <end position="554"/>
    </location>
</feature>
<evidence type="ECO:0000256" key="8">
    <source>
        <dbReference type="ARBA" id="ARBA00023180"/>
    </source>
</evidence>
<evidence type="ECO:0000256" key="6">
    <source>
        <dbReference type="ARBA" id="ARBA00023136"/>
    </source>
</evidence>
<dbReference type="PANTHER" id="PTHR42643">
    <property type="entry name" value="IONOTROPIC RECEPTOR 20A-RELATED"/>
    <property type="match status" value="1"/>
</dbReference>
<dbReference type="RefSeq" id="XP_030749279.1">
    <property type="nucleotide sequence ID" value="XM_030893419.1"/>
</dbReference>
<evidence type="ECO:0000256" key="4">
    <source>
        <dbReference type="ARBA" id="ARBA00022692"/>
    </source>
</evidence>
<dbReference type="Gene3D" id="1.10.287.70">
    <property type="match status" value="1"/>
</dbReference>
<dbReference type="PANTHER" id="PTHR42643:SF32">
    <property type="entry name" value="IONOTROPIC RECEPTOR 31A, ISOFORM C-RELATED"/>
    <property type="match status" value="1"/>
</dbReference>
<feature type="transmembrane region" description="Helical" evidence="9">
    <location>
        <begin position="283"/>
        <end position="305"/>
    </location>
</feature>
<sequence>MQKIILREFPDVRVAFSRVNEKQMAKIRTGKYEKLSFFIGVDCPRAKNVLKTASTLDRFGKFQFLYNWFLISNKNLDVIKMFKSFKTRMDMDVKFFLRIDNQTYKVFEIFNPGINVGLIKREIGNFSREKLNVNTSKSYYESRKNMSGVLIRSTSVIRYPFKTTFEEYMMDLKLRYYDIYSKFHYQQFLLLKQVHEFSYNTTIHLSYFGNTSSGQTGGMGKMLWDDAADMTSCGCIMRLLDSDRIFYYDFIMPFYKFRSYFYFRNPGLVKPNFKEVLKPFSRTTWFATLYTCLIVCCCIEAAYLVEEKNAKEKRKSWFRPIFTVVAAFCQQSLDTIPTQVAGRIILLHLFIMSVLLYNYYTSSLVSSLISTEPEVLKTIKELYESQMEVGIELQSYTITYILERSKVDYYMKLLNGSKIFPHDRLNFLPLEEGIERVHRGGFAYHTESTSAYPLIDHTFEQESICDLAEIGLINSFSSVIVQKRSQYKKLFQVSLRKAWERGLLNKLLKTWVDSKPECLSSARVISVGVNDLFLPYFLLAMGFLASLIILLLEISRDKFQERLRNIRKKLFFKTPYVN</sequence>
<protein>
    <submittedName>
        <fullName evidence="12">Ionotropic receptor 75a-like isoform X1</fullName>
    </submittedName>
</protein>
<evidence type="ECO:0000259" key="10">
    <source>
        <dbReference type="Pfam" id="PF00060"/>
    </source>
</evidence>